<reference evidence="1" key="1">
    <citation type="submission" date="2014-12" db="EMBL/GenBank/DDBJ databases">
        <title>Insight into the proteome of Arion vulgaris.</title>
        <authorList>
            <person name="Aradska J."/>
            <person name="Bulat T."/>
            <person name="Smidak R."/>
            <person name="Sarate P."/>
            <person name="Gangsoo J."/>
            <person name="Sialana F."/>
            <person name="Bilban M."/>
            <person name="Lubec G."/>
        </authorList>
    </citation>
    <scope>NUCLEOTIDE SEQUENCE</scope>
    <source>
        <tissue evidence="1">Skin</tissue>
    </source>
</reference>
<protein>
    <submittedName>
        <fullName evidence="1">Uncharacterized protein</fullName>
    </submittedName>
</protein>
<dbReference type="AlphaFoldDB" id="A0A0B7BVP2"/>
<dbReference type="EMBL" id="HACG01050419">
    <property type="protein sequence ID" value="CEK97284.1"/>
    <property type="molecule type" value="Transcribed_RNA"/>
</dbReference>
<evidence type="ECO:0000313" key="1">
    <source>
        <dbReference type="EMBL" id="CEK97284.1"/>
    </source>
</evidence>
<feature type="non-terminal residue" evidence="1">
    <location>
        <position position="1"/>
    </location>
</feature>
<sequence>PLVSLSSPIRSQIMMEDKEMYAAIPNPKTAALAARSGYVLQYGISPVTSPHMAIEMYVITKLSMI</sequence>
<name>A0A0B7BVP2_9EUPU</name>
<organism evidence="1">
    <name type="scientific">Arion vulgaris</name>
    <dbReference type="NCBI Taxonomy" id="1028688"/>
    <lineage>
        <taxon>Eukaryota</taxon>
        <taxon>Metazoa</taxon>
        <taxon>Spiralia</taxon>
        <taxon>Lophotrochozoa</taxon>
        <taxon>Mollusca</taxon>
        <taxon>Gastropoda</taxon>
        <taxon>Heterobranchia</taxon>
        <taxon>Euthyneura</taxon>
        <taxon>Panpulmonata</taxon>
        <taxon>Eupulmonata</taxon>
        <taxon>Stylommatophora</taxon>
        <taxon>Helicina</taxon>
        <taxon>Arionoidea</taxon>
        <taxon>Arionidae</taxon>
        <taxon>Arion</taxon>
    </lineage>
</organism>
<gene>
    <name evidence="1" type="primary">ORF215319</name>
</gene>
<proteinExistence type="predicted"/>
<accession>A0A0B7BVP2</accession>